<keyword evidence="1" id="KW-1133">Transmembrane helix</keyword>
<dbReference type="AlphaFoldDB" id="A0A5B0EFM1"/>
<sequence>MSQHTEKQHGNIEPAAPFPTGTLIFGLILLSIGLALIAGLLLNLQISAPMLFISLVAGAGLILVIAGILAARRTP</sequence>
<feature type="transmembrane region" description="Helical" evidence="1">
    <location>
        <begin position="21"/>
        <end position="42"/>
    </location>
</feature>
<dbReference type="RefSeq" id="WP_149619052.1">
    <property type="nucleotide sequence ID" value="NZ_VOBL01000005.1"/>
</dbReference>
<protein>
    <submittedName>
        <fullName evidence="2">Uncharacterized protein</fullName>
    </submittedName>
</protein>
<gene>
    <name evidence="2" type="ORF">FQ154_06190</name>
</gene>
<reference evidence="2 3" key="1">
    <citation type="submission" date="2019-07" db="EMBL/GenBank/DDBJ databases">
        <title>Analysis of the biochemical properties, biological activity and biotechnological potential of siderophores and biosurfactants produced by Antarctic psychrotolerant bacteria.</title>
        <authorList>
            <person name="Styczynski M."/>
            <person name="Krucon T."/>
            <person name="Decewicz P."/>
            <person name="Dziewit L."/>
        </authorList>
    </citation>
    <scope>NUCLEOTIDE SEQUENCE [LARGE SCALE GENOMIC DNA]</scope>
    <source>
        <strain evidence="2 3">ANT_H27</strain>
    </source>
</reference>
<dbReference type="EMBL" id="VOBL01000005">
    <property type="protein sequence ID" value="KAA0977847.1"/>
    <property type="molecule type" value="Genomic_DNA"/>
</dbReference>
<evidence type="ECO:0000313" key="2">
    <source>
        <dbReference type="EMBL" id="KAA0977847.1"/>
    </source>
</evidence>
<proteinExistence type="predicted"/>
<evidence type="ECO:0000256" key="1">
    <source>
        <dbReference type="SAM" id="Phobius"/>
    </source>
</evidence>
<evidence type="ECO:0000313" key="3">
    <source>
        <dbReference type="Proteomes" id="UP000323856"/>
    </source>
</evidence>
<name>A0A5B0EFM1_9MICC</name>
<accession>A0A5B0EFM1</accession>
<keyword evidence="1" id="KW-0812">Transmembrane</keyword>
<feature type="transmembrane region" description="Helical" evidence="1">
    <location>
        <begin position="48"/>
        <end position="71"/>
    </location>
</feature>
<keyword evidence="1" id="KW-0472">Membrane</keyword>
<organism evidence="2 3">
    <name type="scientific">Paeniglutamicibacter gangotriensis</name>
    <dbReference type="NCBI Taxonomy" id="254787"/>
    <lineage>
        <taxon>Bacteria</taxon>
        <taxon>Bacillati</taxon>
        <taxon>Actinomycetota</taxon>
        <taxon>Actinomycetes</taxon>
        <taxon>Micrococcales</taxon>
        <taxon>Micrococcaceae</taxon>
        <taxon>Paeniglutamicibacter</taxon>
    </lineage>
</organism>
<dbReference type="Proteomes" id="UP000323856">
    <property type="component" value="Unassembled WGS sequence"/>
</dbReference>
<comment type="caution">
    <text evidence="2">The sequence shown here is derived from an EMBL/GenBank/DDBJ whole genome shotgun (WGS) entry which is preliminary data.</text>
</comment>